<evidence type="ECO:0000256" key="1">
    <source>
        <dbReference type="ARBA" id="ARBA00010838"/>
    </source>
</evidence>
<dbReference type="FunFam" id="3.20.20.80:FF:000013">
    <property type="entry name" value="lactase-phlorizin hydrolase"/>
    <property type="match status" value="1"/>
</dbReference>
<keyword evidence="3" id="KW-0378">Hydrolase</keyword>
<feature type="chain" id="PRO_5044892843" description="Beta-glucosidase" evidence="7">
    <location>
        <begin position="24"/>
        <end position="497"/>
    </location>
</feature>
<evidence type="ECO:0000313" key="9">
    <source>
        <dbReference type="Proteomes" id="UP001516400"/>
    </source>
</evidence>
<comment type="subunit">
    <text evidence="2">Homodimer.</text>
</comment>
<dbReference type="Proteomes" id="UP001516400">
    <property type="component" value="Unassembled WGS sequence"/>
</dbReference>
<keyword evidence="4" id="KW-0325">Glycoprotein</keyword>
<evidence type="ECO:0000256" key="5">
    <source>
        <dbReference type="ARBA" id="ARBA00023295"/>
    </source>
</evidence>
<dbReference type="Pfam" id="PF00232">
    <property type="entry name" value="Glyco_hydro_1"/>
    <property type="match status" value="1"/>
</dbReference>
<dbReference type="AlphaFoldDB" id="A0ABD2NK88"/>
<reference evidence="8 9" key="1">
    <citation type="journal article" date="2021" name="BMC Biol.">
        <title>Horizontally acquired antibacterial genes associated with adaptive radiation of ladybird beetles.</title>
        <authorList>
            <person name="Li H.S."/>
            <person name="Tang X.F."/>
            <person name="Huang Y.H."/>
            <person name="Xu Z.Y."/>
            <person name="Chen M.L."/>
            <person name="Du X.Y."/>
            <person name="Qiu B.Y."/>
            <person name="Chen P.T."/>
            <person name="Zhang W."/>
            <person name="Slipinski A."/>
            <person name="Escalona H.E."/>
            <person name="Waterhouse R.M."/>
            <person name="Zwick A."/>
            <person name="Pang H."/>
        </authorList>
    </citation>
    <scope>NUCLEOTIDE SEQUENCE [LARGE SCALE GENOMIC DNA]</scope>
    <source>
        <strain evidence="8">SYSU2018</strain>
    </source>
</reference>
<evidence type="ECO:0000313" key="8">
    <source>
        <dbReference type="EMBL" id="KAL3278786.1"/>
    </source>
</evidence>
<dbReference type="Gene3D" id="3.20.20.80">
    <property type="entry name" value="Glycosidases"/>
    <property type="match status" value="1"/>
</dbReference>
<protein>
    <recommendedName>
        <fullName evidence="10">Beta-glucosidase</fullName>
    </recommendedName>
</protein>
<comment type="caution">
    <text evidence="8">The sequence shown here is derived from an EMBL/GenBank/DDBJ whole genome shotgun (WGS) entry which is preliminary data.</text>
</comment>
<keyword evidence="5" id="KW-0326">Glycosidase</keyword>
<dbReference type="PANTHER" id="PTHR10353">
    <property type="entry name" value="GLYCOSYL HYDROLASE"/>
    <property type="match status" value="1"/>
</dbReference>
<evidence type="ECO:0000256" key="7">
    <source>
        <dbReference type="SAM" id="SignalP"/>
    </source>
</evidence>
<evidence type="ECO:0000256" key="2">
    <source>
        <dbReference type="ARBA" id="ARBA00011738"/>
    </source>
</evidence>
<feature type="signal peptide" evidence="7">
    <location>
        <begin position="1"/>
        <end position="23"/>
    </location>
</feature>
<dbReference type="GO" id="GO:0016798">
    <property type="term" value="F:hydrolase activity, acting on glycosyl bonds"/>
    <property type="evidence" value="ECO:0007669"/>
    <property type="project" value="UniProtKB-KW"/>
</dbReference>
<dbReference type="PANTHER" id="PTHR10353:SF36">
    <property type="entry name" value="LP05116P"/>
    <property type="match status" value="1"/>
</dbReference>
<accession>A0ABD2NK88</accession>
<evidence type="ECO:0000256" key="3">
    <source>
        <dbReference type="ARBA" id="ARBA00022801"/>
    </source>
</evidence>
<dbReference type="InterPro" id="IPR001360">
    <property type="entry name" value="Glyco_hydro_1"/>
</dbReference>
<dbReference type="SUPFAM" id="SSF51445">
    <property type="entry name" value="(Trans)glycosidases"/>
    <property type="match status" value="1"/>
</dbReference>
<dbReference type="InterPro" id="IPR017853">
    <property type="entry name" value="GH"/>
</dbReference>
<sequence length="497" mass="57688">MHGVLSTFNIFYIFLILWYSIHAKKCIDKFPKDFKFGVGTSAYQIEGGWNASGKGENIWDRLTHTHPEAINDRDNGDIACDSYHLWKTDVENLKYLGVHHYRFSLSWSRILPTGFVNQINKDGVEYYNNLINSLLANGIEPIVTLYHWDLPQTLQDLGGWSNVKTADYFADFVRVAFRLYGNRVKTWTTINEPYRICYDSAGDFEISAVPVLPGFGCYLCARSLLIAHSKAYHIYDKEFRKQQKGKIGIILDSSWPIPKTNKTDDIEAAERYIQMMLGWFAHPIFSKDGDYPEIMKKTIQERSAKENYRESRLPSFTKEEINALKGTSDYLGINHYETEWIENFEFPIGKPPSYFKDIAVKRSKNPKWKPSPDIVPWGFYKLLRWVAKEYNNPLVYITENGYGDNNSNGLQDSNRIVYLAEYMKAVLQAIQDGSNIKKYTVWSFMDNMEWRRGYSIKYGLFNVDFTSPNRTRTPKTSAKFYKQLIKTGTIPKGTVFQ</sequence>
<evidence type="ECO:0000256" key="6">
    <source>
        <dbReference type="RuleBase" id="RU003690"/>
    </source>
</evidence>
<evidence type="ECO:0008006" key="10">
    <source>
        <dbReference type="Google" id="ProtNLM"/>
    </source>
</evidence>
<keyword evidence="9" id="KW-1185">Reference proteome</keyword>
<dbReference type="EMBL" id="JABFTP020000124">
    <property type="protein sequence ID" value="KAL3278786.1"/>
    <property type="molecule type" value="Genomic_DNA"/>
</dbReference>
<dbReference type="PRINTS" id="PR00131">
    <property type="entry name" value="GLHYDRLASE1"/>
</dbReference>
<gene>
    <name evidence="8" type="ORF">HHI36_016310</name>
</gene>
<keyword evidence="7" id="KW-0732">Signal</keyword>
<comment type="similarity">
    <text evidence="1 6">Belongs to the glycosyl hydrolase 1 family.</text>
</comment>
<dbReference type="PROSITE" id="PS00653">
    <property type="entry name" value="GLYCOSYL_HYDROL_F1_2"/>
    <property type="match status" value="1"/>
</dbReference>
<organism evidence="8 9">
    <name type="scientific">Cryptolaemus montrouzieri</name>
    <dbReference type="NCBI Taxonomy" id="559131"/>
    <lineage>
        <taxon>Eukaryota</taxon>
        <taxon>Metazoa</taxon>
        <taxon>Ecdysozoa</taxon>
        <taxon>Arthropoda</taxon>
        <taxon>Hexapoda</taxon>
        <taxon>Insecta</taxon>
        <taxon>Pterygota</taxon>
        <taxon>Neoptera</taxon>
        <taxon>Endopterygota</taxon>
        <taxon>Coleoptera</taxon>
        <taxon>Polyphaga</taxon>
        <taxon>Cucujiformia</taxon>
        <taxon>Coccinelloidea</taxon>
        <taxon>Coccinellidae</taxon>
        <taxon>Scymninae</taxon>
        <taxon>Scymnini</taxon>
        <taxon>Cryptolaemus</taxon>
    </lineage>
</organism>
<proteinExistence type="inferred from homology"/>
<name>A0ABD2NK88_9CUCU</name>
<dbReference type="InterPro" id="IPR033132">
    <property type="entry name" value="GH_1_N_CS"/>
</dbReference>
<evidence type="ECO:0000256" key="4">
    <source>
        <dbReference type="ARBA" id="ARBA00023180"/>
    </source>
</evidence>